<keyword evidence="3" id="KW-0677">Repeat</keyword>
<dbReference type="PROSITE" id="PS00028">
    <property type="entry name" value="ZINC_FINGER_C2H2_1"/>
    <property type="match status" value="5"/>
</dbReference>
<sequence length="636" mass="72560">MGQTDYGVTVVLVVAIMNEIQSNIRILVFVHPEAQYNAIKEEASKEVKAVEPEPEPTTEVLFLCSHDGCGKTFIDAGALRKHSHVHGEKQFVCHYQNCGKRITSLTPDNFQHLLLRLDMGPPPPRPLCLPYIFILHDPHALDNPSIGNGSRTLFIRRVNPRKLVMGERSYFVILHLLYLCSPALLLCCVLYSKTVVKPWCLRESSLWSGWPQDVVATAAQVLCYEMASQRIIFADNEVTNGPKLIMVFTVSLVVAINETDSDWSNIRILVFVHPEAQYNAIKEEASKEVKAVEPEPEPTTEVLFLCSHDGCGKTFIDAGALRKHSHVHGEKQFVCHYQNCGKKFLDSSKLKRHFLIHTGERDFICPHEGCACGFGLHENGEMHRGPTIWKLEKMIDRNAFSLDFNLRSHMKTHSQENYHICPYRECGRRYAHDYKLRKHIMSHHGKQTNNNMMAEMPLKYVHVPPIEKLPLKLPLEKLPPKLTKPTTTYASPSSNRPYACPYKGCGKAYIHEYKLNLHLKREHPGHFPDENPKNVLQSEMDAGSDHDGYILNRGNTKSQKQFRHNPNVQLPPAKVIQHNKAPMAGGKKQTWPVVHNVYDDEDSEETEEDRDEGEGQWGYGDNRNHEDDDEETDYEN</sequence>
<keyword evidence="12" id="KW-1133">Transmembrane helix</keyword>
<keyword evidence="15" id="KW-1185">Reference proteome</keyword>
<evidence type="ECO:0000256" key="11">
    <source>
        <dbReference type="SAM" id="MobiDB-lite"/>
    </source>
</evidence>
<dbReference type="EMBL" id="PKPP01001136">
    <property type="protein sequence ID" value="PWA85312.1"/>
    <property type="molecule type" value="Genomic_DNA"/>
</dbReference>
<reference evidence="14 15" key="1">
    <citation type="journal article" date="2018" name="Mol. Plant">
        <title>The genome of Artemisia annua provides insight into the evolution of Asteraceae family and artemisinin biosynthesis.</title>
        <authorList>
            <person name="Shen Q."/>
            <person name="Zhang L."/>
            <person name="Liao Z."/>
            <person name="Wang S."/>
            <person name="Yan T."/>
            <person name="Shi P."/>
            <person name="Liu M."/>
            <person name="Fu X."/>
            <person name="Pan Q."/>
            <person name="Wang Y."/>
            <person name="Lv Z."/>
            <person name="Lu X."/>
            <person name="Zhang F."/>
            <person name="Jiang W."/>
            <person name="Ma Y."/>
            <person name="Chen M."/>
            <person name="Hao X."/>
            <person name="Li L."/>
            <person name="Tang Y."/>
            <person name="Lv G."/>
            <person name="Zhou Y."/>
            <person name="Sun X."/>
            <person name="Brodelius P.E."/>
            <person name="Rose J.K.C."/>
            <person name="Tang K."/>
        </authorList>
    </citation>
    <scope>NUCLEOTIDE SEQUENCE [LARGE SCALE GENOMIC DNA]</scope>
    <source>
        <strain evidence="15">cv. Huhao1</strain>
        <tissue evidence="14">Leaf</tissue>
    </source>
</reference>
<keyword evidence="6" id="KW-0805">Transcription regulation</keyword>
<keyword evidence="2" id="KW-0479">Metal-binding</keyword>
<feature type="domain" description="C2H2-type" evidence="13">
    <location>
        <begin position="333"/>
        <end position="362"/>
    </location>
</feature>
<feature type="domain" description="C2H2-type" evidence="13">
    <location>
        <begin position="419"/>
        <end position="448"/>
    </location>
</feature>
<name>A0A2U1PHW7_ARTAN</name>
<evidence type="ECO:0000256" key="4">
    <source>
        <dbReference type="ARBA" id="ARBA00022771"/>
    </source>
</evidence>
<comment type="caution">
    <text evidence="14">The sequence shown here is derived from an EMBL/GenBank/DDBJ whole genome shotgun (WGS) entry which is preliminary data.</text>
</comment>
<feature type="compositionally biased region" description="Acidic residues" evidence="11">
    <location>
        <begin position="627"/>
        <end position="636"/>
    </location>
</feature>
<keyword evidence="5" id="KW-0862">Zinc</keyword>
<dbReference type="OrthoDB" id="3437960at2759"/>
<dbReference type="Proteomes" id="UP000245207">
    <property type="component" value="Unassembled WGS sequence"/>
</dbReference>
<dbReference type="PANTHER" id="PTHR14003:SF1">
    <property type="entry name" value="ZINC FINGER TRANSCRIPTION FACTOR YY1"/>
    <property type="match status" value="1"/>
</dbReference>
<dbReference type="GO" id="GO:0000785">
    <property type="term" value="C:chromatin"/>
    <property type="evidence" value="ECO:0007669"/>
    <property type="project" value="TreeGrafter"/>
</dbReference>
<dbReference type="InterPro" id="IPR013087">
    <property type="entry name" value="Znf_C2H2_type"/>
</dbReference>
<dbReference type="InterPro" id="IPR036236">
    <property type="entry name" value="Znf_C2H2_sf"/>
</dbReference>
<keyword evidence="8" id="KW-0804">Transcription</keyword>
<keyword evidence="12" id="KW-0812">Transmembrane</keyword>
<dbReference type="GO" id="GO:0031519">
    <property type="term" value="C:PcG protein complex"/>
    <property type="evidence" value="ECO:0007669"/>
    <property type="project" value="TreeGrafter"/>
</dbReference>
<dbReference type="SUPFAM" id="SSF57667">
    <property type="entry name" value="beta-beta-alpha zinc fingers"/>
    <property type="match status" value="5"/>
</dbReference>
<evidence type="ECO:0000256" key="6">
    <source>
        <dbReference type="ARBA" id="ARBA00023015"/>
    </source>
</evidence>
<evidence type="ECO:0000313" key="15">
    <source>
        <dbReference type="Proteomes" id="UP000245207"/>
    </source>
</evidence>
<comment type="subcellular location">
    <subcellularLocation>
        <location evidence="1">Nucleus</location>
    </subcellularLocation>
</comment>
<organism evidence="14 15">
    <name type="scientific">Artemisia annua</name>
    <name type="common">Sweet wormwood</name>
    <dbReference type="NCBI Taxonomy" id="35608"/>
    <lineage>
        <taxon>Eukaryota</taxon>
        <taxon>Viridiplantae</taxon>
        <taxon>Streptophyta</taxon>
        <taxon>Embryophyta</taxon>
        <taxon>Tracheophyta</taxon>
        <taxon>Spermatophyta</taxon>
        <taxon>Magnoliopsida</taxon>
        <taxon>eudicotyledons</taxon>
        <taxon>Gunneridae</taxon>
        <taxon>Pentapetalae</taxon>
        <taxon>asterids</taxon>
        <taxon>campanulids</taxon>
        <taxon>Asterales</taxon>
        <taxon>Asteraceae</taxon>
        <taxon>Asteroideae</taxon>
        <taxon>Anthemideae</taxon>
        <taxon>Artemisiinae</taxon>
        <taxon>Artemisia</taxon>
    </lineage>
</organism>
<evidence type="ECO:0000256" key="12">
    <source>
        <dbReference type="SAM" id="Phobius"/>
    </source>
</evidence>
<feature type="transmembrane region" description="Helical" evidence="12">
    <location>
        <begin position="170"/>
        <end position="192"/>
    </location>
</feature>
<feature type="domain" description="C2H2-type" evidence="13">
    <location>
        <begin position="498"/>
        <end position="528"/>
    </location>
</feature>
<evidence type="ECO:0000259" key="13">
    <source>
        <dbReference type="PROSITE" id="PS50157"/>
    </source>
</evidence>
<feature type="compositionally biased region" description="Acidic residues" evidence="11">
    <location>
        <begin position="599"/>
        <end position="614"/>
    </location>
</feature>
<dbReference type="FunFam" id="3.30.160.60:FF:000071">
    <property type="entry name" value="Putative zinc finger protein 143"/>
    <property type="match status" value="1"/>
</dbReference>
<dbReference type="AlphaFoldDB" id="A0A2U1PHW7"/>
<dbReference type="GO" id="GO:0000978">
    <property type="term" value="F:RNA polymerase II cis-regulatory region sequence-specific DNA binding"/>
    <property type="evidence" value="ECO:0007669"/>
    <property type="project" value="TreeGrafter"/>
</dbReference>
<evidence type="ECO:0000256" key="3">
    <source>
        <dbReference type="ARBA" id="ARBA00022737"/>
    </source>
</evidence>
<dbReference type="GO" id="GO:0000981">
    <property type="term" value="F:DNA-binding transcription factor activity, RNA polymerase II-specific"/>
    <property type="evidence" value="ECO:0007669"/>
    <property type="project" value="TreeGrafter"/>
</dbReference>
<dbReference type="STRING" id="35608.A0A2U1PHW7"/>
<keyword evidence="7" id="KW-0238">DNA-binding</keyword>
<feature type="domain" description="C2H2-type" evidence="13">
    <location>
        <begin position="304"/>
        <end position="333"/>
    </location>
</feature>
<keyword evidence="12" id="KW-0472">Membrane</keyword>
<feature type="region of interest" description="Disordered" evidence="11">
    <location>
        <begin position="580"/>
        <end position="636"/>
    </location>
</feature>
<evidence type="ECO:0000256" key="5">
    <source>
        <dbReference type="ARBA" id="ARBA00022833"/>
    </source>
</evidence>
<evidence type="ECO:0000256" key="8">
    <source>
        <dbReference type="ARBA" id="ARBA00023163"/>
    </source>
</evidence>
<protein>
    <submittedName>
        <fullName evidence="14">Zinc finger, C2H2</fullName>
    </submittedName>
</protein>
<feature type="domain" description="C2H2-type" evidence="13">
    <location>
        <begin position="62"/>
        <end position="91"/>
    </location>
</feature>
<dbReference type="PANTHER" id="PTHR14003">
    <property type="entry name" value="TRANSCRIPTIONAL REPRESSOR PROTEIN YY"/>
    <property type="match status" value="1"/>
</dbReference>
<keyword evidence="9" id="KW-0539">Nucleus</keyword>
<dbReference type="GO" id="GO:0008270">
    <property type="term" value="F:zinc ion binding"/>
    <property type="evidence" value="ECO:0007669"/>
    <property type="project" value="UniProtKB-KW"/>
</dbReference>
<evidence type="ECO:0000256" key="2">
    <source>
        <dbReference type="ARBA" id="ARBA00022723"/>
    </source>
</evidence>
<keyword evidence="4 10" id="KW-0863">Zinc-finger</keyword>
<dbReference type="PROSITE" id="PS50157">
    <property type="entry name" value="ZINC_FINGER_C2H2_2"/>
    <property type="match status" value="5"/>
</dbReference>
<gene>
    <name evidence="14" type="ORF">CTI12_AA149790</name>
</gene>
<accession>A0A2U1PHW7</accession>
<evidence type="ECO:0000256" key="10">
    <source>
        <dbReference type="PROSITE-ProRule" id="PRU00042"/>
    </source>
</evidence>
<dbReference type="GO" id="GO:0005667">
    <property type="term" value="C:transcription regulator complex"/>
    <property type="evidence" value="ECO:0007669"/>
    <property type="project" value="TreeGrafter"/>
</dbReference>
<proteinExistence type="predicted"/>
<evidence type="ECO:0000256" key="9">
    <source>
        <dbReference type="ARBA" id="ARBA00023242"/>
    </source>
</evidence>
<evidence type="ECO:0000313" key="14">
    <source>
        <dbReference type="EMBL" id="PWA85312.1"/>
    </source>
</evidence>
<dbReference type="SMART" id="SM00355">
    <property type="entry name" value="ZnF_C2H2"/>
    <property type="match status" value="5"/>
</dbReference>
<dbReference type="Pfam" id="PF00096">
    <property type="entry name" value="zf-C2H2"/>
    <property type="match status" value="1"/>
</dbReference>
<dbReference type="Gene3D" id="3.30.160.60">
    <property type="entry name" value="Classic Zinc Finger"/>
    <property type="match status" value="5"/>
</dbReference>
<evidence type="ECO:0000256" key="1">
    <source>
        <dbReference type="ARBA" id="ARBA00004123"/>
    </source>
</evidence>
<evidence type="ECO:0000256" key="7">
    <source>
        <dbReference type="ARBA" id="ARBA00023125"/>
    </source>
</evidence>